<dbReference type="PANTHER" id="PTHR11803">
    <property type="entry name" value="2-IMINOBUTANOATE/2-IMINOPROPANOATE DEAMINASE RIDA"/>
    <property type="match status" value="1"/>
</dbReference>
<dbReference type="PROSITE" id="PS01094">
    <property type="entry name" value="UPF0076"/>
    <property type="match status" value="1"/>
</dbReference>
<name>A0A1B1TA00_9ARCH</name>
<dbReference type="InterPro" id="IPR006175">
    <property type="entry name" value="YjgF/YER057c/UK114"/>
</dbReference>
<dbReference type="SUPFAM" id="SSF55298">
    <property type="entry name" value="YjgF-like"/>
    <property type="match status" value="1"/>
</dbReference>
<protein>
    <submittedName>
        <fullName evidence="2">Endoribonuclease L-PSP (TdcF)</fullName>
    </submittedName>
</protein>
<sequence length="125" mass="13575">MARKLKIDNGGKVWAPYSPGITVRDHIWLAGQIGIEGGEDIVSQTSEALKKIDNLLEIANSSRDDLVMVTILLTDIGNYSNVNEVYGKWLGESMPPARAAYEVSKLPGDALIEIICEAFRGSGNN</sequence>
<dbReference type="CDD" id="cd00448">
    <property type="entry name" value="YjgF_YER057c_UK114_family"/>
    <property type="match status" value="1"/>
</dbReference>
<dbReference type="InterPro" id="IPR019897">
    <property type="entry name" value="RidA_CS"/>
</dbReference>
<dbReference type="EMBL" id="KP211813">
    <property type="protein sequence ID" value="ANV79109.1"/>
    <property type="molecule type" value="Genomic_DNA"/>
</dbReference>
<reference evidence="2" key="1">
    <citation type="submission" date="2014-11" db="EMBL/GenBank/DDBJ databases">
        <authorList>
            <person name="Zhu J."/>
            <person name="Qi W."/>
            <person name="Song R."/>
        </authorList>
    </citation>
    <scope>NUCLEOTIDE SEQUENCE</scope>
</reference>
<dbReference type="PANTHER" id="PTHR11803:SF39">
    <property type="entry name" value="2-IMINOBUTANOATE_2-IMINOPROPANOATE DEAMINASE"/>
    <property type="match status" value="1"/>
</dbReference>
<organism evidence="2">
    <name type="scientific">uncultured Poseidoniia archaeon</name>
    <dbReference type="NCBI Taxonomy" id="1697135"/>
    <lineage>
        <taxon>Archaea</taxon>
        <taxon>Methanobacteriati</taxon>
        <taxon>Thermoplasmatota</taxon>
        <taxon>Candidatus Poseidoniia</taxon>
        <taxon>environmental samples</taxon>
    </lineage>
</organism>
<accession>A0A1B1TA00</accession>
<evidence type="ECO:0000313" key="2">
    <source>
        <dbReference type="EMBL" id="ANV79109.1"/>
    </source>
</evidence>
<evidence type="ECO:0000256" key="1">
    <source>
        <dbReference type="ARBA" id="ARBA00010552"/>
    </source>
</evidence>
<reference evidence="2" key="2">
    <citation type="journal article" date="2015" name="ISME J.">
        <title>A new class of marine Euryarchaeota group II from the Mediterranean deep chlorophyll maximum.</title>
        <authorList>
            <person name="Martin-Cuadrado A.B."/>
            <person name="Garcia-Heredia I."/>
            <person name="Molto A.G."/>
            <person name="Lopez-Ubeda R."/>
            <person name="Kimes N."/>
            <person name="Lopez-Garcia P."/>
            <person name="Moreira D."/>
            <person name="Rodriguez-Valera F."/>
        </authorList>
    </citation>
    <scope>NUCLEOTIDE SEQUENCE</scope>
</reference>
<comment type="similarity">
    <text evidence="1">Belongs to the RutC family.</text>
</comment>
<dbReference type="Pfam" id="PF01042">
    <property type="entry name" value="Ribonuc_L-PSP"/>
    <property type="match status" value="1"/>
</dbReference>
<dbReference type="InterPro" id="IPR035959">
    <property type="entry name" value="RutC-like_sf"/>
</dbReference>
<dbReference type="Gene3D" id="3.30.1330.40">
    <property type="entry name" value="RutC-like"/>
    <property type="match status" value="1"/>
</dbReference>
<dbReference type="GO" id="GO:0005829">
    <property type="term" value="C:cytosol"/>
    <property type="evidence" value="ECO:0007669"/>
    <property type="project" value="TreeGrafter"/>
</dbReference>
<dbReference type="AlphaFoldDB" id="A0A1B1TA00"/>
<proteinExistence type="inferred from homology"/>
<dbReference type="GO" id="GO:0019239">
    <property type="term" value="F:deaminase activity"/>
    <property type="evidence" value="ECO:0007669"/>
    <property type="project" value="TreeGrafter"/>
</dbReference>